<proteinExistence type="inferred from homology"/>
<keyword evidence="2 7" id="KW-0813">Transport</keyword>
<dbReference type="SUPFAM" id="SSF161098">
    <property type="entry name" value="MetI-like"/>
    <property type="match status" value="1"/>
</dbReference>
<evidence type="ECO:0000256" key="2">
    <source>
        <dbReference type="ARBA" id="ARBA00022448"/>
    </source>
</evidence>
<protein>
    <submittedName>
        <fullName evidence="9">Carbohydrate ABC transporter permease</fullName>
    </submittedName>
</protein>
<organism evidence="9 10">
    <name type="scientific">Vallitalea guaymasensis</name>
    <dbReference type="NCBI Taxonomy" id="1185412"/>
    <lineage>
        <taxon>Bacteria</taxon>
        <taxon>Bacillati</taxon>
        <taxon>Bacillota</taxon>
        <taxon>Clostridia</taxon>
        <taxon>Lachnospirales</taxon>
        <taxon>Vallitaleaceae</taxon>
        <taxon>Vallitalea</taxon>
    </lineage>
</organism>
<feature type="transmembrane region" description="Helical" evidence="7">
    <location>
        <begin position="76"/>
        <end position="100"/>
    </location>
</feature>
<dbReference type="GO" id="GO:0005886">
    <property type="term" value="C:plasma membrane"/>
    <property type="evidence" value="ECO:0007669"/>
    <property type="project" value="UniProtKB-SubCell"/>
</dbReference>
<evidence type="ECO:0000256" key="5">
    <source>
        <dbReference type="ARBA" id="ARBA00022989"/>
    </source>
</evidence>
<sequence length="299" mass="34200">MSRKKKKKKITLPQIIINIIFILVGLFCIMPLILVLSVSFSSEHAIITNGYSFFPQEFTFNAYKYILTGSKTLIKAYMVTIFVTAIGTVCHVFITAMFSYTLSRQELKYRKVISFLVFFTLLFSGGLVPTYILISRYLHLQNHIGVFILPYLTNAIHVLIMRNFFRAIPNSIIESARIDGSGEFRTFLKIVLPISLPSLATIGLFIAVFLWNDWFTPLLYIENPNLYNLQFLLRSIMTNISYLIGNIEKFRGQEEIFTNLPNDTAMMATCIMAIGPIIILYPFLQKYFIKGLTLGSVKS</sequence>
<dbReference type="AlphaFoldDB" id="A0A8J8MBL4"/>
<feature type="domain" description="ABC transmembrane type-1" evidence="8">
    <location>
        <begin position="77"/>
        <end position="284"/>
    </location>
</feature>
<dbReference type="KEGG" id="vgu:HYG85_12700"/>
<reference evidence="9 10" key="1">
    <citation type="submission" date="2020-07" db="EMBL/GenBank/DDBJ databases">
        <title>Vallitalea guaymasensis genome.</title>
        <authorList>
            <person name="Postec A."/>
        </authorList>
    </citation>
    <scope>NUCLEOTIDE SEQUENCE [LARGE SCALE GENOMIC DNA]</scope>
    <source>
        <strain evidence="9 10">Ra1766G1</strain>
    </source>
</reference>
<accession>A0A8J8MBL4</accession>
<keyword evidence="4 7" id="KW-0812">Transmembrane</keyword>
<evidence type="ECO:0000256" key="7">
    <source>
        <dbReference type="RuleBase" id="RU363032"/>
    </source>
</evidence>
<keyword evidence="6 7" id="KW-0472">Membrane</keyword>
<dbReference type="PANTHER" id="PTHR43744:SF9">
    <property type="entry name" value="POLYGALACTURONAN_RHAMNOGALACTURONAN TRANSPORT SYSTEM PERMEASE PROTEIN YTCP"/>
    <property type="match status" value="1"/>
</dbReference>
<feature type="transmembrane region" description="Helical" evidence="7">
    <location>
        <begin position="186"/>
        <end position="211"/>
    </location>
</feature>
<evidence type="ECO:0000256" key="1">
    <source>
        <dbReference type="ARBA" id="ARBA00004651"/>
    </source>
</evidence>
<evidence type="ECO:0000313" key="9">
    <source>
        <dbReference type="EMBL" id="QUH29715.1"/>
    </source>
</evidence>
<dbReference type="PROSITE" id="PS50928">
    <property type="entry name" value="ABC_TM1"/>
    <property type="match status" value="1"/>
</dbReference>
<feature type="transmembrane region" description="Helical" evidence="7">
    <location>
        <begin position="112"/>
        <end position="132"/>
    </location>
</feature>
<feature type="transmembrane region" description="Helical" evidence="7">
    <location>
        <begin position="12"/>
        <end position="34"/>
    </location>
</feature>
<gene>
    <name evidence="9" type="ORF">HYG85_12700</name>
</gene>
<evidence type="ECO:0000256" key="4">
    <source>
        <dbReference type="ARBA" id="ARBA00022692"/>
    </source>
</evidence>
<keyword evidence="10" id="KW-1185">Reference proteome</keyword>
<dbReference type="Proteomes" id="UP000677305">
    <property type="component" value="Chromosome"/>
</dbReference>
<dbReference type="EMBL" id="CP058561">
    <property type="protein sequence ID" value="QUH29715.1"/>
    <property type="molecule type" value="Genomic_DNA"/>
</dbReference>
<dbReference type="InterPro" id="IPR035906">
    <property type="entry name" value="MetI-like_sf"/>
</dbReference>
<dbReference type="RefSeq" id="WP_212689975.1">
    <property type="nucleotide sequence ID" value="NZ_CAJXUH010000009.1"/>
</dbReference>
<feature type="transmembrane region" description="Helical" evidence="7">
    <location>
        <begin position="144"/>
        <end position="165"/>
    </location>
</feature>
<dbReference type="Gene3D" id="1.10.3720.10">
    <property type="entry name" value="MetI-like"/>
    <property type="match status" value="1"/>
</dbReference>
<evidence type="ECO:0000259" key="8">
    <source>
        <dbReference type="PROSITE" id="PS50928"/>
    </source>
</evidence>
<dbReference type="InterPro" id="IPR000515">
    <property type="entry name" value="MetI-like"/>
</dbReference>
<keyword evidence="3" id="KW-1003">Cell membrane</keyword>
<comment type="similarity">
    <text evidence="7">Belongs to the binding-protein-dependent transport system permease family.</text>
</comment>
<evidence type="ECO:0000256" key="6">
    <source>
        <dbReference type="ARBA" id="ARBA00023136"/>
    </source>
</evidence>
<dbReference type="CDD" id="cd06261">
    <property type="entry name" value="TM_PBP2"/>
    <property type="match status" value="1"/>
</dbReference>
<name>A0A8J8MBL4_9FIRM</name>
<dbReference type="GO" id="GO:0055085">
    <property type="term" value="P:transmembrane transport"/>
    <property type="evidence" value="ECO:0007669"/>
    <property type="project" value="InterPro"/>
</dbReference>
<dbReference type="PANTHER" id="PTHR43744">
    <property type="entry name" value="ABC TRANSPORTER PERMEASE PROTEIN MG189-RELATED-RELATED"/>
    <property type="match status" value="1"/>
</dbReference>
<feature type="transmembrane region" description="Helical" evidence="7">
    <location>
        <begin position="265"/>
        <end position="284"/>
    </location>
</feature>
<evidence type="ECO:0000313" key="10">
    <source>
        <dbReference type="Proteomes" id="UP000677305"/>
    </source>
</evidence>
<keyword evidence="5 7" id="KW-1133">Transmembrane helix</keyword>
<comment type="subcellular location">
    <subcellularLocation>
        <location evidence="1 7">Cell membrane</location>
        <topology evidence="1 7">Multi-pass membrane protein</topology>
    </subcellularLocation>
</comment>
<dbReference type="Pfam" id="PF00528">
    <property type="entry name" value="BPD_transp_1"/>
    <property type="match status" value="1"/>
</dbReference>
<evidence type="ECO:0000256" key="3">
    <source>
        <dbReference type="ARBA" id="ARBA00022475"/>
    </source>
</evidence>